<evidence type="ECO:0000313" key="7">
    <source>
        <dbReference type="Proteomes" id="UP000266615"/>
    </source>
</evidence>
<accession>A0A3A4F4U9</accession>
<dbReference type="AlphaFoldDB" id="A0A3A4F4U9"/>
<dbReference type="SUPFAM" id="SSF51905">
    <property type="entry name" value="FAD/NAD(P)-binding domain"/>
    <property type="match status" value="1"/>
</dbReference>
<evidence type="ECO:0000256" key="1">
    <source>
        <dbReference type="ARBA" id="ARBA00022714"/>
    </source>
</evidence>
<dbReference type="Gene3D" id="3.50.50.60">
    <property type="entry name" value="FAD/NAD(P)-binding domain"/>
    <property type="match status" value="1"/>
</dbReference>
<dbReference type="Gene3D" id="3.30.9.10">
    <property type="entry name" value="D-Amino Acid Oxidase, subunit A, domain 2"/>
    <property type="match status" value="1"/>
</dbReference>
<evidence type="ECO:0000313" key="6">
    <source>
        <dbReference type="EMBL" id="RJN31500.1"/>
    </source>
</evidence>
<dbReference type="Proteomes" id="UP000266615">
    <property type="component" value="Unassembled WGS sequence"/>
</dbReference>
<keyword evidence="1" id="KW-0001">2Fe-2S</keyword>
<dbReference type="Gene3D" id="2.102.10.10">
    <property type="entry name" value="Rieske [2Fe-2S] iron-sulphur domain"/>
    <property type="match status" value="1"/>
</dbReference>
<evidence type="ECO:0000256" key="4">
    <source>
        <dbReference type="ARBA" id="ARBA00023014"/>
    </source>
</evidence>
<keyword evidence="2" id="KW-0479">Metal-binding</keyword>
<dbReference type="InterPro" id="IPR006076">
    <property type="entry name" value="FAD-dep_OxRdtase"/>
</dbReference>
<organism evidence="6 7">
    <name type="scientific">Nesterenkonia natronophila</name>
    <dbReference type="NCBI Taxonomy" id="2174932"/>
    <lineage>
        <taxon>Bacteria</taxon>
        <taxon>Bacillati</taxon>
        <taxon>Actinomycetota</taxon>
        <taxon>Actinomycetes</taxon>
        <taxon>Micrococcales</taxon>
        <taxon>Micrococcaceae</taxon>
        <taxon>Nesterenkonia</taxon>
    </lineage>
</organism>
<dbReference type="PANTHER" id="PTHR13847:SF274">
    <property type="entry name" value="RIESKE 2FE-2S IRON-SULFUR PROTEIN YHFW-RELATED"/>
    <property type="match status" value="1"/>
</dbReference>
<dbReference type="GO" id="GO:0051537">
    <property type="term" value="F:2 iron, 2 sulfur cluster binding"/>
    <property type="evidence" value="ECO:0007669"/>
    <property type="project" value="UniProtKB-KW"/>
</dbReference>
<proteinExistence type="predicted"/>
<reference evidence="6 7" key="1">
    <citation type="submission" date="2018-09" db="EMBL/GenBank/DDBJ databases">
        <title>Nesterenkonia natronophila sp. nov., an alkaliphilic actinobacteriume isolated from a soda lake, and emended description of the genus Nesterenkonia.</title>
        <authorList>
            <person name="Menes R.J."/>
            <person name="Iriarte A."/>
        </authorList>
    </citation>
    <scope>NUCLEOTIDE SEQUENCE [LARGE SCALE GENOMIC DNA]</scope>
    <source>
        <strain evidence="6 7">M8</strain>
    </source>
</reference>
<dbReference type="SUPFAM" id="SSF50022">
    <property type="entry name" value="ISP domain"/>
    <property type="match status" value="1"/>
</dbReference>
<dbReference type="InterPro" id="IPR017941">
    <property type="entry name" value="Rieske_2Fe-2S"/>
</dbReference>
<dbReference type="GO" id="GO:0005737">
    <property type="term" value="C:cytoplasm"/>
    <property type="evidence" value="ECO:0007669"/>
    <property type="project" value="TreeGrafter"/>
</dbReference>
<comment type="caution">
    <text evidence="6">The sequence shown here is derived from an EMBL/GenBank/DDBJ whole genome shotgun (WGS) entry which is preliminary data.</text>
</comment>
<keyword evidence="4" id="KW-0411">Iron-sulfur</keyword>
<dbReference type="Pfam" id="PF00355">
    <property type="entry name" value="Rieske"/>
    <property type="match status" value="1"/>
</dbReference>
<keyword evidence="7" id="KW-1185">Reference proteome</keyword>
<feature type="domain" description="Rieske" evidence="5">
    <location>
        <begin position="414"/>
        <end position="496"/>
    </location>
</feature>
<dbReference type="EMBL" id="QYZP01000003">
    <property type="protein sequence ID" value="RJN31500.1"/>
    <property type="molecule type" value="Genomic_DNA"/>
</dbReference>
<dbReference type="GO" id="GO:0046872">
    <property type="term" value="F:metal ion binding"/>
    <property type="evidence" value="ECO:0007669"/>
    <property type="project" value="UniProtKB-KW"/>
</dbReference>
<sequence>MSSLWLDTQSVRNPARGPLPPGSHWDSVVVGAGLTGLTTAVLLARSGQQVAVVEARRVGAVATGNTTGKVSLLQGGNLSAIRSARSAEVLQAYVDGNREAQSWLLRYLHERGVEYQRRPAYVYADSSAGLGTLEDELEACREVGLDVHWADAAELPYPVAGAVELADQAQIHPTAVLQSLTDELLERGGLIFEGIRVVGAGSGQPVAVKTSAGDVTADHLVLATGAPVLDRGGHFARMKGLRSYAQAYRLPRNMSVPQGMYLGLDTPGRSLRSAPAYGEEFLVVGGNGHEVGRAGSHAEAQRDLERWTLEHFPGAERTHAWSAQDYRPADSVPYFGLLPHCGGSIYVATGFNKWGMTNGVAAALAITAQILGGHMPWAETLSGRSPSVRGLLTGVKDNTSVGARMTRDWVQAELKPLSEESPAEGEGVVGRVRGRPVGVSTVNGVTRRISAVCPHMGGVVTWNDAECSWDCPLHASRFAADGEVLEGPAVENLEPK</sequence>
<dbReference type="GO" id="GO:0004497">
    <property type="term" value="F:monooxygenase activity"/>
    <property type="evidence" value="ECO:0007669"/>
    <property type="project" value="UniProtKB-ARBA"/>
</dbReference>
<dbReference type="OrthoDB" id="9767869at2"/>
<evidence type="ECO:0000256" key="3">
    <source>
        <dbReference type="ARBA" id="ARBA00023004"/>
    </source>
</evidence>
<evidence type="ECO:0000256" key="2">
    <source>
        <dbReference type="ARBA" id="ARBA00022723"/>
    </source>
</evidence>
<dbReference type="RefSeq" id="WP_119903564.1">
    <property type="nucleotide sequence ID" value="NZ_QYZP01000003.1"/>
</dbReference>
<evidence type="ECO:0000259" key="5">
    <source>
        <dbReference type="PROSITE" id="PS51296"/>
    </source>
</evidence>
<protein>
    <submittedName>
        <fullName evidence="6">FAD-dependent oxidoreductase</fullName>
    </submittedName>
</protein>
<dbReference type="PROSITE" id="PS51296">
    <property type="entry name" value="RIESKE"/>
    <property type="match status" value="1"/>
</dbReference>
<dbReference type="InterPro" id="IPR036922">
    <property type="entry name" value="Rieske_2Fe-2S_sf"/>
</dbReference>
<dbReference type="PANTHER" id="PTHR13847">
    <property type="entry name" value="SARCOSINE DEHYDROGENASE-RELATED"/>
    <property type="match status" value="1"/>
</dbReference>
<dbReference type="InterPro" id="IPR036188">
    <property type="entry name" value="FAD/NAD-bd_sf"/>
</dbReference>
<dbReference type="Pfam" id="PF01266">
    <property type="entry name" value="DAO"/>
    <property type="match status" value="1"/>
</dbReference>
<keyword evidence="3" id="KW-0408">Iron</keyword>
<dbReference type="GO" id="GO:0016705">
    <property type="term" value="F:oxidoreductase activity, acting on paired donors, with incorporation or reduction of molecular oxygen"/>
    <property type="evidence" value="ECO:0007669"/>
    <property type="project" value="UniProtKB-ARBA"/>
</dbReference>
<name>A0A3A4F4U9_9MICC</name>
<gene>
    <name evidence="6" type="ORF">D3250_10080</name>
</gene>